<name>A0ACB9LA48_BAUVA</name>
<accession>A0ACB9LA48</accession>
<keyword evidence="2" id="KW-1185">Reference proteome</keyword>
<gene>
    <name evidence="1" type="ORF">L6164_029457</name>
</gene>
<sequence length="214" mass="24508">MRINLPFYSSESSLSPKKMPKQDSGHETCSMTWIIENMKGKCLGREKRKKKKTKEWRQQKQLKAVKELSLEEWFSNENKIGFKQLSAGDSPLAARESICFYDFGDFSFSLEQLLHSDSPSVAKSAYSSDHSVDYAFSLEKLLKDEDVDIAAEKGLCALTGQTYEEEKELISLTRDQSCKERKRVSFRLPEASDIIIIYLPDVNNLKVHQCPKHA</sequence>
<evidence type="ECO:0000313" key="1">
    <source>
        <dbReference type="EMBL" id="KAI4306156.1"/>
    </source>
</evidence>
<organism evidence="1 2">
    <name type="scientific">Bauhinia variegata</name>
    <name type="common">Purple orchid tree</name>
    <name type="synonym">Phanera variegata</name>
    <dbReference type="NCBI Taxonomy" id="167791"/>
    <lineage>
        <taxon>Eukaryota</taxon>
        <taxon>Viridiplantae</taxon>
        <taxon>Streptophyta</taxon>
        <taxon>Embryophyta</taxon>
        <taxon>Tracheophyta</taxon>
        <taxon>Spermatophyta</taxon>
        <taxon>Magnoliopsida</taxon>
        <taxon>eudicotyledons</taxon>
        <taxon>Gunneridae</taxon>
        <taxon>Pentapetalae</taxon>
        <taxon>rosids</taxon>
        <taxon>fabids</taxon>
        <taxon>Fabales</taxon>
        <taxon>Fabaceae</taxon>
        <taxon>Cercidoideae</taxon>
        <taxon>Cercideae</taxon>
        <taxon>Bauhiniinae</taxon>
        <taxon>Bauhinia</taxon>
    </lineage>
</organism>
<proteinExistence type="predicted"/>
<dbReference type="Proteomes" id="UP000828941">
    <property type="component" value="Chromosome 12"/>
</dbReference>
<protein>
    <submittedName>
        <fullName evidence="1">Uncharacterized protein</fullName>
    </submittedName>
</protein>
<dbReference type="EMBL" id="CM039437">
    <property type="protein sequence ID" value="KAI4306156.1"/>
    <property type="molecule type" value="Genomic_DNA"/>
</dbReference>
<comment type="caution">
    <text evidence="1">The sequence shown here is derived from an EMBL/GenBank/DDBJ whole genome shotgun (WGS) entry which is preliminary data.</text>
</comment>
<reference evidence="1 2" key="1">
    <citation type="journal article" date="2022" name="DNA Res.">
        <title>Chromosomal-level genome assembly of the orchid tree Bauhinia variegata (Leguminosae; Cercidoideae) supports the allotetraploid origin hypothesis of Bauhinia.</title>
        <authorList>
            <person name="Zhong Y."/>
            <person name="Chen Y."/>
            <person name="Zheng D."/>
            <person name="Pang J."/>
            <person name="Liu Y."/>
            <person name="Luo S."/>
            <person name="Meng S."/>
            <person name="Qian L."/>
            <person name="Wei D."/>
            <person name="Dai S."/>
            <person name="Zhou R."/>
        </authorList>
    </citation>
    <scope>NUCLEOTIDE SEQUENCE [LARGE SCALE GENOMIC DNA]</scope>
    <source>
        <strain evidence="1">BV-YZ2020</strain>
    </source>
</reference>
<evidence type="ECO:0000313" key="2">
    <source>
        <dbReference type="Proteomes" id="UP000828941"/>
    </source>
</evidence>